<dbReference type="WBParaSite" id="ACRNAN_scaffold1817.g20601.t1">
    <property type="protein sequence ID" value="ACRNAN_scaffold1817.g20601.t1"/>
    <property type="gene ID" value="ACRNAN_scaffold1817.g20601"/>
</dbReference>
<keyword evidence="1" id="KW-0472">Membrane</keyword>
<protein>
    <submittedName>
        <fullName evidence="3">Uncharacterized protein</fullName>
    </submittedName>
</protein>
<keyword evidence="1" id="KW-0812">Transmembrane</keyword>
<proteinExistence type="predicted"/>
<evidence type="ECO:0000313" key="2">
    <source>
        <dbReference type="Proteomes" id="UP000887540"/>
    </source>
</evidence>
<evidence type="ECO:0000313" key="3">
    <source>
        <dbReference type="WBParaSite" id="ACRNAN_scaffold1817.g20601.t1"/>
    </source>
</evidence>
<dbReference type="AlphaFoldDB" id="A0A914D4Y3"/>
<keyword evidence="1" id="KW-1133">Transmembrane helix</keyword>
<feature type="transmembrane region" description="Helical" evidence="1">
    <location>
        <begin position="21"/>
        <end position="38"/>
    </location>
</feature>
<organism evidence="2 3">
    <name type="scientific">Acrobeloides nanus</name>
    <dbReference type="NCBI Taxonomy" id="290746"/>
    <lineage>
        <taxon>Eukaryota</taxon>
        <taxon>Metazoa</taxon>
        <taxon>Ecdysozoa</taxon>
        <taxon>Nematoda</taxon>
        <taxon>Chromadorea</taxon>
        <taxon>Rhabditida</taxon>
        <taxon>Tylenchina</taxon>
        <taxon>Cephalobomorpha</taxon>
        <taxon>Cephaloboidea</taxon>
        <taxon>Cephalobidae</taxon>
        <taxon>Acrobeloides</taxon>
    </lineage>
</organism>
<reference evidence="3" key="1">
    <citation type="submission" date="2022-11" db="UniProtKB">
        <authorList>
            <consortium name="WormBaseParasite"/>
        </authorList>
    </citation>
    <scope>IDENTIFICATION</scope>
</reference>
<name>A0A914D4Y3_9BILA</name>
<sequence length="83" mass="9203">MAVDDLKYQCGCGSRHVSQGAVVIAWIKIAISSIGYAGCCFLFGWYNIVPLLIAFAICGMVIYGNKQEKSWMYLPFLILESSE</sequence>
<accession>A0A914D4Y3</accession>
<keyword evidence="2" id="KW-1185">Reference proteome</keyword>
<evidence type="ECO:0000256" key="1">
    <source>
        <dbReference type="SAM" id="Phobius"/>
    </source>
</evidence>
<feature type="transmembrane region" description="Helical" evidence="1">
    <location>
        <begin position="44"/>
        <end position="63"/>
    </location>
</feature>
<dbReference type="Proteomes" id="UP000887540">
    <property type="component" value="Unplaced"/>
</dbReference>